<dbReference type="Pfam" id="PF07152">
    <property type="entry name" value="YaeQ"/>
    <property type="match status" value="1"/>
</dbReference>
<proteinExistence type="predicted"/>
<evidence type="ECO:0000313" key="1">
    <source>
        <dbReference type="EMBL" id="GGA96316.1"/>
    </source>
</evidence>
<dbReference type="PANTHER" id="PTHR38784">
    <property type="entry name" value="SUCROSE PHOSPHORYLASE"/>
    <property type="match status" value="1"/>
</dbReference>
<comment type="caution">
    <text evidence="1">The sequence shown here is derived from an EMBL/GenBank/DDBJ whole genome shotgun (WGS) entry which is preliminary data.</text>
</comment>
<protein>
    <recommendedName>
        <fullName evidence="3">YaeQ family protein</fullName>
    </recommendedName>
</protein>
<gene>
    <name evidence="1" type="ORF">GCM10011496_16690</name>
</gene>
<dbReference type="SMART" id="SM01322">
    <property type="entry name" value="YaeQ"/>
    <property type="match status" value="1"/>
</dbReference>
<dbReference type="InterPro" id="IPR009822">
    <property type="entry name" value="YaeQ"/>
</dbReference>
<keyword evidence="2" id="KW-1185">Reference proteome</keyword>
<sequence length="185" mass="20766">MALKATIYKAQLALADMDRGIYGDHNVTIARHPSEADERMMIRLLAYALNVPADDKKGHLEFAKDLWDVDEAALWHKDYTDQILHWIDVGQPDDKRLMRAAGRAERVSVYSFASSTPVWWKAIESKLTRAANLVVWQIDAAQSQALAKLAERSMQLQVSVQDGTVWMSTAADSVEITPRRLTAGD</sequence>
<dbReference type="SUPFAM" id="SSF52980">
    <property type="entry name" value="Restriction endonuclease-like"/>
    <property type="match status" value="1"/>
</dbReference>
<evidence type="ECO:0000313" key="2">
    <source>
        <dbReference type="Proteomes" id="UP000620596"/>
    </source>
</evidence>
<dbReference type="RefSeq" id="WP_188707910.1">
    <property type="nucleotide sequence ID" value="NZ_BMIG01000005.1"/>
</dbReference>
<dbReference type="PANTHER" id="PTHR38784:SF1">
    <property type="entry name" value="SUCROSE PHOSPHORYLASE"/>
    <property type="match status" value="1"/>
</dbReference>
<evidence type="ECO:0008006" key="3">
    <source>
        <dbReference type="Google" id="ProtNLM"/>
    </source>
</evidence>
<organism evidence="1 2">
    <name type="scientific">Polaromonas eurypsychrophila</name>
    <dbReference type="NCBI Taxonomy" id="1614635"/>
    <lineage>
        <taxon>Bacteria</taxon>
        <taxon>Pseudomonadati</taxon>
        <taxon>Pseudomonadota</taxon>
        <taxon>Betaproteobacteria</taxon>
        <taxon>Burkholderiales</taxon>
        <taxon>Comamonadaceae</taxon>
        <taxon>Polaromonas</taxon>
    </lineage>
</organism>
<dbReference type="InterPro" id="IPR011335">
    <property type="entry name" value="Restrct_endonuc-II-like"/>
</dbReference>
<dbReference type="InterPro" id="IPR038590">
    <property type="entry name" value="YaeQ_sf"/>
</dbReference>
<dbReference type="AlphaFoldDB" id="A0A916SEI4"/>
<dbReference type="Gene3D" id="3.10.640.10">
    <property type="entry name" value="Restriction endonuclease-like alpha-beta roll domain"/>
    <property type="match status" value="1"/>
</dbReference>
<reference evidence="1" key="1">
    <citation type="journal article" date="2014" name="Int. J. Syst. Evol. Microbiol.">
        <title>Complete genome sequence of Corynebacterium casei LMG S-19264T (=DSM 44701T), isolated from a smear-ripened cheese.</title>
        <authorList>
            <consortium name="US DOE Joint Genome Institute (JGI-PGF)"/>
            <person name="Walter F."/>
            <person name="Albersmeier A."/>
            <person name="Kalinowski J."/>
            <person name="Ruckert C."/>
        </authorList>
    </citation>
    <scope>NUCLEOTIDE SEQUENCE</scope>
    <source>
        <strain evidence="1">CGMCC 1.15322</strain>
    </source>
</reference>
<accession>A0A916SEI4</accession>
<dbReference type="Proteomes" id="UP000620596">
    <property type="component" value="Unassembled WGS sequence"/>
</dbReference>
<dbReference type="PIRSF" id="PIRSF011484">
    <property type="entry name" value="YaeQ"/>
    <property type="match status" value="1"/>
</dbReference>
<name>A0A916SEI4_9BURK</name>
<dbReference type="EMBL" id="BMIG01000005">
    <property type="protein sequence ID" value="GGA96316.1"/>
    <property type="molecule type" value="Genomic_DNA"/>
</dbReference>
<reference evidence="1" key="2">
    <citation type="submission" date="2020-09" db="EMBL/GenBank/DDBJ databases">
        <authorList>
            <person name="Sun Q."/>
            <person name="Zhou Y."/>
        </authorList>
    </citation>
    <scope>NUCLEOTIDE SEQUENCE</scope>
    <source>
        <strain evidence="1">CGMCC 1.15322</strain>
    </source>
</reference>